<protein>
    <submittedName>
        <fullName evidence="1">Uncharacterized protein</fullName>
    </submittedName>
</protein>
<dbReference type="Proteomes" id="UP001222027">
    <property type="component" value="Unassembled WGS sequence"/>
</dbReference>
<dbReference type="AlphaFoldDB" id="A0AAV8PHC6"/>
<sequence length="99" mass="10980">MWGQRTESSLTSLHPTCSHTLVVDQPPHGFNLVDTLPGPSRQVQPDGMGLRYYDRMGPRKTANSNSGIGKPCLQQTAECSPISIRIKYACFDARPKEFC</sequence>
<name>A0AAV8PHC6_ENSVE</name>
<dbReference type="EMBL" id="JAQQAF010000004">
    <property type="protein sequence ID" value="KAJ8490989.1"/>
    <property type="molecule type" value="Genomic_DNA"/>
</dbReference>
<evidence type="ECO:0000313" key="2">
    <source>
        <dbReference type="Proteomes" id="UP001222027"/>
    </source>
</evidence>
<comment type="caution">
    <text evidence="1">The sequence shown here is derived from an EMBL/GenBank/DDBJ whole genome shotgun (WGS) entry which is preliminary data.</text>
</comment>
<gene>
    <name evidence="1" type="ORF">OPV22_012710</name>
</gene>
<keyword evidence="2" id="KW-1185">Reference proteome</keyword>
<evidence type="ECO:0000313" key="1">
    <source>
        <dbReference type="EMBL" id="KAJ8490989.1"/>
    </source>
</evidence>
<reference evidence="1 2" key="1">
    <citation type="submission" date="2022-12" db="EMBL/GenBank/DDBJ databases">
        <title>Chromosome-scale assembly of the Ensete ventricosum genome.</title>
        <authorList>
            <person name="Dussert Y."/>
            <person name="Stocks J."/>
            <person name="Wendawek A."/>
            <person name="Woldeyes F."/>
            <person name="Nichols R.A."/>
            <person name="Borrell J.S."/>
        </authorList>
    </citation>
    <scope>NUCLEOTIDE SEQUENCE [LARGE SCALE GENOMIC DNA]</scope>
    <source>
        <strain evidence="2">cv. Maze</strain>
        <tissue evidence="1">Seeds</tissue>
    </source>
</reference>
<proteinExistence type="predicted"/>
<accession>A0AAV8PHC6</accession>
<organism evidence="1 2">
    <name type="scientific">Ensete ventricosum</name>
    <name type="common">Abyssinian banana</name>
    <name type="synonym">Musa ensete</name>
    <dbReference type="NCBI Taxonomy" id="4639"/>
    <lineage>
        <taxon>Eukaryota</taxon>
        <taxon>Viridiplantae</taxon>
        <taxon>Streptophyta</taxon>
        <taxon>Embryophyta</taxon>
        <taxon>Tracheophyta</taxon>
        <taxon>Spermatophyta</taxon>
        <taxon>Magnoliopsida</taxon>
        <taxon>Liliopsida</taxon>
        <taxon>Zingiberales</taxon>
        <taxon>Musaceae</taxon>
        <taxon>Ensete</taxon>
    </lineage>
</organism>